<sequence>MLVVSKMHIRDHLVCGFKAWVSIVSISVNVEALVLALAIDAFKRESGLLNRRTLNRRTLVRVDVDA</sequence>
<keyword evidence="1" id="KW-0812">Transmembrane</keyword>
<evidence type="ECO:0000313" key="3">
    <source>
        <dbReference type="Proteomes" id="UP000536179"/>
    </source>
</evidence>
<comment type="caution">
    <text evidence="2">The sequence shown here is derived from an EMBL/GenBank/DDBJ whole genome shotgun (WGS) entry which is preliminary data.</text>
</comment>
<evidence type="ECO:0000313" key="2">
    <source>
        <dbReference type="EMBL" id="MBB3206827.1"/>
    </source>
</evidence>
<keyword evidence="1" id="KW-1133">Transmembrane helix</keyword>
<proteinExistence type="predicted"/>
<protein>
    <submittedName>
        <fullName evidence="2">Uncharacterized protein</fullName>
    </submittedName>
</protein>
<dbReference type="Proteomes" id="UP000536179">
    <property type="component" value="Unassembled WGS sequence"/>
</dbReference>
<accession>A0A7W5H4W5</accession>
<dbReference type="EMBL" id="JACHXU010000008">
    <property type="protein sequence ID" value="MBB3206827.1"/>
    <property type="molecule type" value="Genomic_DNA"/>
</dbReference>
<gene>
    <name evidence="2" type="ORF">FHS27_002641</name>
</gene>
<dbReference type="AlphaFoldDB" id="A0A7W5H4W5"/>
<keyword evidence="3" id="KW-1185">Reference proteome</keyword>
<organism evidence="2 3">
    <name type="scientific">Aporhodopirellula rubra</name>
    <dbReference type="NCBI Taxonomy" id="980271"/>
    <lineage>
        <taxon>Bacteria</taxon>
        <taxon>Pseudomonadati</taxon>
        <taxon>Planctomycetota</taxon>
        <taxon>Planctomycetia</taxon>
        <taxon>Pirellulales</taxon>
        <taxon>Pirellulaceae</taxon>
        <taxon>Aporhodopirellula</taxon>
    </lineage>
</organism>
<name>A0A7W5H4W5_9BACT</name>
<keyword evidence="1" id="KW-0472">Membrane</keyword>
<feature type="transmembrane region" description="Helical" evidence="1">
    <location>
        <begin position="20"/>
        <end position="42"/>
    </location>
</feature>
<reference evidence="2 3" key="1">
    <citation type="submission" date="2020-08" db="EMBL/GenBank/DDBJ databases">
        <title>Genomic Encyclopedia of Type Strains, Phase III (KMG-III): the genomes of soil and plant-associated and newly described type strains.</title>
        <authorList>
            <person name="Whitman W."/>
        </authorList>
    </citation>
    <scope>NUCLEOTIDE SEQUENCE [LARGE SCALE GENOMIC DNA]</scope>
    <source>
        <strain evidence="2 3">CECT 8075</strain>
    </source>
</reference>
<evidence type="ECO:0000256" key="1">
    <source>
        <dbReference type="SAM" id="Phobius"/>
    </source>
</evidence>